<dbReference type="SMART" id="SM00382">
    <property type="entry name" value="AAA"/>
    <property type="match status" value="2"/>
</dbReference>
<dbReference type="GO" id="GO:0005524">
    <property type="term" value="F:ATP binding"/>
    <property type="evidence" value="ECO:0007669"/>
    <property type="project" value="InterPro"/>
</dbReference>
<keyword evidence="4" id="KW-1185">Reference proteome</keyword>
<comment type="caution">
    <text evidence="3">The sequence shown here is derived from an EMBL/GenBank/DDBJ whole genome shotgun (WGS) entry which is preliminary data.</text>
</comment>
<dbReference type="EMBL" id="APKE01000018">
    <property type="protein sequence ID" value="KAF0676106.1"/>
    <property type="molecule type" value="Genomic_DNA"/>
</dbReference>
<proteinExistence type="predicted"/>
<evidence type="ECO:0000313" key="4">
    <source>
        <dbReference type="Proteomes" id="UP000698242"/>
    </source>
</evidence>
<feature type="domain" description="KaiC" evidence="2">
    <location>
        <begin position="243"/>
        <end position="475"/>
    </location>
</feature>
<dbReference type="InterPro" id="IPR051347">
    <property type="entry name" value="Circadian_clock_KaiC-rel"/>
</dbReference>
<dbReference type="InterPro" id="IPR014774">
    <property type="entry name" value="KaiC-like_dom"/>
</dbReference>
<dbReference type="Proteomes" id="UP000698242">
    <property type="component" value="Unassembled WGS sequence"/>
</dbReference>
<dbReference type="Gene3D" id="3.40.50.300">
    <property type="entry name" value="P-loop containing nucleotide triphosphate hydrolases"/>
    <property type="match status" value="2"/>
</dbReference>
<dbReference type="AlphaFoldDB" id="A0A921NVK4"/>
<sequence length="500" mass="54276">MRAELTRISTGISGLDTVLGGGYPEGHAILLEGAPGTGKTTMALQFLSKSCRDGARGLFISVAQTRKEIDLIADSHGIDLANVEIVCPDLDVWSGAVSVQTDDALLDILVAQTEEALVEHRPRFFVFDSLLELRLLSANTVAYRRHLLILRRRLQEMEATGLLLDSLDGEMEDRHERGIVHGIIKLEARIPNIGTIRRRLMIPKMRGMVFLEGYHDFRIEHGGLNVYPRLVPTERPADAQRFEPLSPSDPHLEKMLGGGLELGTTALIAGQAGCGKSTMATIFAVGAAGSGVNAALFLFEERPEVFRMRSQALGLGLEPLEASGNLTLNHFDPAESSPGEFSRHVIAAVDGGAKVVVIDSLSGYLNALPDHDNVLTHLHTLLQYLARRRCLVIITLAQSGLLGEPPHTTIEAGYLADSIILLRHYAVGPSIRRSVAVVKKRHSAHERGISELVIMPHRVEVRPFDGSDEEAFIAQEGYSESTPGQSLGARPSGHVPGGDR</sequence>
<dbReference type="SUPFAM" id="SSF52540">
    <property type="entry name" value="P-loop containing nucleoside triphosphate hydrolases"/>
    <property type="match status" value="2"/>
</dbReference>
<evidence type="ECO:0000259" key="2">
    <source>
        <dbReference type="PROSITE" id="PS51146"/>
    </source>
</evidence>
<organism evidence="3 4">
    <name type="scientific">Profundibacterium mesophilum KAUST100406-0324</name>
    <dbReference type="NCBI Taxonomy" id="1037889"/>
    <lineage>
        <taxon>Bacteria</taxon>
        <taxon>Pseudomonadati</taxon>
        <taxon>Pseudomonadota</taxon>
        <taxon>Alphaproteobacteria</taxon>
        <taxon>Rhodobacterales</taxon>
        <taxon>Roseobacteraceae</taxon>
        <taxon>Profundibacterium</taxon>
    </lineage>
</organism>
<evidence type="ECO:0000313" key="3">
    <source>
        <dbReference type="EMBL" id="KAF0676106.1"/>
    </source>
</evidence>
<reference evidence="3" key="1">
    <citation type="submission" date="2013-03" db="EMBL/GenBank/DDBJ databases">
        <title>Genome Sequence of the Profundibacterium mesophilum strain KAUST100406-0324T from Red Sea, a novel genus in the family Rhodobacteraceae.</title>
        <authorList>
            <person name="Essack M."/>
            <person name="Alam I."/>
            <person name="Lafi F."/>
            <person name="Alawi W."/>
            <person name="Kamanu F."/>
            <person name="Al-Suwailem A."/>
            <person name="Lee O.O."/>
            <person name="Xu Y."/>
            <person name="Bajic V."/>
            <person name="Qian P.-Y."/>
            <person name="Archer J."/>
        </authorList>
    </citation>
    <scope>NUCLEOTIDE SEQUENCE</scope>
    <source>
        <strain evidence="3">KAUST100406-0324</strain>
    </source>
</reference>
<dbReference type="RefSeq" id="WP_159965101.1">
    <property type="nucleotide sequence ID" value="NZ_APKE01000018.1"/>
</dbReference>
<dbReference type="PANTHER" id="PTHR42926">
    <property type="match status" value="1"/>
</dbReference>
<dbReference type="InterPro" id="IPR027417">
    <property type="entry name" value="P-loop_NTPase"/>
</dbReference>
<name>A0A921NVK4_9RHOB</name>
<dbReference type="InterPro" id="IPR003593">
    <property type="entry name" value="AAA+_ATPase"/>
</dbReference>
<dbReference type="OrthoDB" id="9787927at2"/>
<gene>
    <name evidence="3" type="ORF">PMES_01568</name>
</gene>
<evidence type="ECO:0000256" key="1">
    <source>
        <dbReference type="SAM" id="MobiDB-lite"/>
    </source>
</evidence>
<accession>A0A921NVK4</accession>
<dbReference type="PANTHER" id="PTHR42926:SF1">
    <property type="entry name" value="CIRCADIAN CLOCK OSCILLATOR PROTEIN KAIC 1"/>
    <property type="match status" value="1"/>
</dbReference>
<dbReference type="PROSITE" id="PS51146">
    <property type="entry name" value="KAIC"/>
    <property type="match status" value="2"/>
</dbReference>
<dbReference type="Pfam" id="PF06745">
    <property type="entry name" value="ATPase"/>
    <property type="match status" value="2"/>
</dbReference>
<feature type="domain" description="KaiC" evidence="2">
    <location>
        <begin position="6"/>
        <end position="240"/>
    </location>
</feature>
<feature type="region of interest" description="Disordered" evidence="1">
    <location>
        <begin position="476"/>
        <end position="500"/>
    </location>
</feature>
<dbReference type="InterPro" id="IPR010624">
    <property type="entry name" value="KaiC_dom"/>
</dbReference>
<protein>
    <submittedName>
        <fullName evidence="3">Recombination protein RecA</fullName>
    </submittedName>
</protein>